<dbReference type="Proteomes" id="UP000822476">
    <property type="component" value="Unassembled WGS sequence"/>
</dbReference>
<comment type="caution">
    <text evidence="1">The sequence shown here is derived from an EMBL/GenBank/DDBJ whole genome shotgun (WGS) entry which is preliminary data.</text>
</comment>
<gene>
    <name evidence="1" type="ORF">EG68_04975</name>
</gene>
<organism evidence="1 2">
    <name type="scientific">Paragonimus skrjabini miyazakii</name>
    <dbReference type="NCBI Taxonomy" id="59628"/>
    <lineage>
        <taxon>Eukaryota</taxon>
        <taxon>Metazoa</taxon>
        <taxon>Spiralia</taxon>
        <taxon>Lophotrochozoa</taxon>
        <taxon>Platyhelminthes</taxon>
        <taxon>Trematoda</taxon>
        <taxon>Digenea</taxon>
        <taxon>Plagiorchiida</taxon>
        <taxon>Troglotremata</taxon>
        <taxon>Troglotrematidae</taxon>
        <taxon>Paragonimus</taxon>
    </lineage>
</organism>
<dbReference type="AlphaFoldDB" id="A0A8S9Z1D2"/>
<name>A0A8S9Z1D2_9TREM</name>
<sequence length="99" mass="10845">MAAICGTIGRAYVGHRLRYSASSTNDTTFNHSPSQVHHTQSIQAAASLVVSVVLKPSFATRAPEDVKVTYCSEHSESWEQIEACRTISILLNRISPTQQ</sequence>
<dbReference type="EMBL" id="JTDE01002143">
    <property type="protein sequence ID" value="KAF7257798.1"/>
    <property type="molecule type" value="Genomic_DNA"/>
</dbReference>
<protein>
    <submittedName>
        <fullName evidence="1">Uncharacterized protein</fullName>
    </submittedName>
</protein>
<keyword evidence="2" id="KW-1185">Reference proteome</keyword>
<accession>A0A8S9Z1D2</accession>
<proteinExistence type="predicted"/>
<evidence type="ECO:0000313" key="1">
    <source>
        <dbReference type="EMBL" id="KAF7257798.1"/>
    </source>
</evidence>
<reference evidence="1" key="1">
    <citation type="submission" date="2019-07" db="EMBL/GenBank/DDBJ databases">
        <title>Annotation for the trematode Paragonimus miyazaki's.</title>
        <authorList>
            <person name="Choi Y.-J."/>
        </authorList>
    </citation>
    <scope>NUCLEOTIDE SEQUENCE</scope>
    <source>
        <strain evidence="1">Japan</strain>
    </source>
</reference>
<evidence type="ECO:0000313" key="2">
    <source>
        <dbReference type="Proteomes" id="UP000822476"/>
    </source>
</evidence>